<reference evidence="5" key="1">
    <citation type="submission" date="2021-02" db="EMBL/GenBank/DDBJ databases">
        <authorList>
            <person name="Nowell W R."/>
        </authorList>
    </citation>
    <scope>NUCLEOTIDE SEQUENCE</scope>
</reference>
<proteinExistence type="predicted"/>
<comment type="caution">
    <text evidence="5">The sequence shown here is derived from an EMBL/GenBank/DDBJ whole genome shotgun (WGS) entry which is preliminary data.</text>
</comment>
<feature type="region of interest" description="Disordered" evidence="3">
    <location>
        <begin position="1"/>
        <end position="35"/>
    </location>
</feature>
<dbReference type="GO" id="GO:0005737">
    <property type="term" value="C:cytoplasm"/>
    <property type="evidence" value="ECO:0007669"/>
    <property type="project" value="TreeGrafter"/>
</dbReference>
<evidence type="ECO:0000256" key="1">
    <source>
        <dbReference type="ARBA" id="ARBA00022857"/>
    </source>
</evidence>
<name>A0A814Q8M3_9BILA</name>
<dbReference type="EMBL" id="CAJOAY010001733">
    <property type="protein sequence ID" value="CAF3880253.1"/>
    <property type="molecule type" value="Genomic_DNA"/>
</dbReference>
<feature type="compositionally biased region" description="Acidic residues" evidence="3">
    <location>
        <begin position="57"/>
        <end position="75"/>
    </location>
</feature>
<dbReference type="PANTHER" id="PTHR43544">
    <property type="entry name" value="SHORT-CHAIN DEHYDROGENASE/REDUCTASE"/>
    <property type="match status" value="1"/>
</dbReference>
<dbReference type="GO" id="GO:0016491">
    <property type="term" value="F:oxidoreductase activity"/>
    <property type="evidence" value="ECO:0007669"/>
    <property type="project" value="UniProtKB-KW"/>
</dbReference>
<sequence length="187" mass="20609">MDNDIAPKKSSSPVPPLTTVILDSGSGSRYISDSDDEDIYELLTSKNKSSLVNYERESDDEHTDEEDDNNEEQNTVDDQLNSKSADYPLIFPEDAEIRISSEPAKNYSAKLETFLPLVRKAVSGERNILQASITNVSSVMTSITLASTLPSIYFDYQCSKTALNISAVCFAETLAKSNIYIVLLHPG</sequence>
<evidence type="ECO:0000313" key="6">
    <source>
        <dbReference type="EMBL" id="CAF3880253.1"/>
    </source>
</evidence>
<evidence type="ECO:0000313" key="5">
    <source>
        <dbReference type="EMBL" id="CAF1115865.1"/>
    </source>
</evidence>
<dbReference type="Gene3D" id="3.40.50.720">
    <property type="entry name" value="NAD(P)-binding Rossmann-like Domain"/>
    <property type="match status" value="1"/>
</dbReference>
<keyword evidence="1" id="KW-0521">NADP</keyword>
<dbReference type="EMBL" id="CAJOBB010004310">
    <property type="protein sequence ID" value="CAF4083447.1"/>
    <property type="molecule type" value="Genomic_DNA"/>
</dbReference>
<dbReference type="Proteomes" id="UP000663868">
    <property type="component" value="Unassembled WGS sequence"/>
</dbReference>
<dbReference type="EMBL" id="CAJNOE010000191">
    <property type="protein sequence ID" value="CAF1031342.1"/>
    <property type="molecule type" value="Genomic_DNA"/>
</dbReference>
<dbReference type="Proteomes" id="UP000663881">
    <property type="component" value="Unassembled WGS sequence"/>
</dbReference>
<dbReference type="Proteomes" id="UP000663891">
    <property type="component" value="Unassembled WGS sequence"/>
</dbReference>
<organism evidence="5 8">
    <name type="scientific">Adineta steineri</name>
    <dbReference type="NCBI Taxonomy" id="433720"/>
    <lineage>
        <taxon>Eukaryota</taxon>
        <taxon>Metazoa</taxon>
        <taxon>Spiralia</taxon>
        <taxon>Gnathifera</taxon>
        <taxon>Rotifera</taxon>
        <taxon>Eurotatoria</taxon>
        <taxon>Bdelloidea</taxon>
        <taxon>Adinetida</taxon>
        <taxon>Adinetidae</taxon>
        <taxon>Adineta</taxon>
    </lineage>
</organism>
<evidence type="ECO:0000313" key="7">
    <source>
        <dbReference type="EMBL" id="CAF4083447.1"/>
    </source>
</evidence>
<protein>
    <submittedName>
        <fullName evidence="5">Uncharacterized protein</fullName>
    </submittedName>
</protein>
<dbReference type="AlphaFoldDB" id="A0A814Q8M3"/>
<dbReference type="InterPro" id="IPR051468">
    <property type="entry name" value="Fungal_SecMetab_SDRs"/>
</dbReference>
<dbReference type="InterPro" id="IPR036291">
    <property type="entry name" value="NAD(P)-bd_dom_sf"/>
</dbReference>
<dbReference type="EMBL" id="CAJNON010000220">
    <property type="protein sequence ID" value="CAF1115865.1"/>
    <property type="molecule type" value="Genomic_DNA"/>
</dbReference>
<evidence type="ECO:0000313" key="4">
    <source>
        <dbReference type="EMBL" id="CAF1031342.1"/>
    </source>
</evidence>
<dbReference type="SUPFAM" id="SSF51735">
    <property type="entry name" value="NAD(P)-binding Rossmann-fold domains"/>
    <property type="match status" value="1"/>
</dbReference>
<dbReference type="Proteomes" id="UP000663860">
    <property type="component" value="Unassembled WGS sequence"/>
</dbReference>
<dbReference type="PANTHER" id="PTHR43544:SF7">
    <property type="entry name" value="NADB-LER2"/>
    <property type="match status" value="1"/>
</dbReference>
<dbReference type="OrthoDB" id="7289984at2759"/>
<evidence type="ECO:0000313" key="8">
    <source>
        <dbReference type="Proteomes" id="UP000663891"/>
    </source>
</evidence>
<gene>
    <name evidence="4" type="ORF">IZO911_LOCUS19271</name>
    <name evidence="7" type="ORF">KXQ929_LOCUS33496</name>
    <name evidence="6" type="ORF">OKA104_LOCUS23097</name>
    <name evidence="5" type="ORF">VCS650_LOCUS20913</name>
</gene>
<evidence type="ECO:0000256" key="3">
    <source>
        <dbReference type="SAM" id="MobiDB-lite"/>
    </source>
</evidence>
<accession>A0A814Q8M3</accession>
<evidence type="ECO:0000256" key="2">
    <source>
        <dbReference type="ARBA" id="ARBA00023002"/>
    </source>
</evidence>
<keyword evidence="2" id="KW-0560">Oxidoreductase</keyword>
<feature type="region of interest" description="Disordered" evidence="3">
    <location>
        <begin position="50"/>
        <end position="82"/>
    </location>
</feature>